<dbReference type="CDD" id="cd00146">
    <property type="entry name" value="PKD"/>
    <property type="match status" value="2"/>
</dbReference>
<dbReference type="PANTHER" id="PTHR46730:SF1">
    <property type="entry name" value="PLAT DOMAIN-CONTAINING PROTEIN"/>
    <property type="match status" value="1"/>
</dbReference>
<dbReference type="Pfam" id="PF22352">
    <property type="entry name" value="K319L-like_PKD"/>
    <property type="match status" value="1"/>
</dbReference>
<feature type="chain" id="PRO_5046798073" evidence="6">
    <location>
        <begin position="28"/>
        <end position="1983"/>
    </location>
</feature>
<dbReference type="InterPro" id="IPR013783">
    <property type="entry name" value="Ig-like_fold"/>
</dbReference>
<evidence type="ECO:0000256" key="1">
    <source>
        <dbReference type="ARBA" id="ARBA00004141"/>
    </source>
</evidence>
<dbReference type="Gene3D" id="2.60.40.10">
    <property type="entry name" value="Immunoglobulins"/>
    <property type="match status" value="9"/>
</dbReference>
<dbReference type="Proteomes" id="UP000516439">
    <property type="component" value="Chromosome"/>
</dbReference>
<dbReference type="InterPro" id="IPR045828">
    <property type="entry name" value="PKD_Bacteroidetes"/>
</dbReference>
<evidence type="ECO:0000256" key="2">
    <source>
        <dbReference type="ARBA" id="ARBA00022692"/>
    </source>
</evidence>
<evidence type="ECO:0000256" key="5">
    <source>
        <dbReference type="ARBA" id="ARBA00023136"/>
    </source>
</evidence>
<feature type="signal peptide" evidence="6">
    <location>
        <begin position="1"/>
        <end position="27"/>
    </location>
</feature>
<feature type="domain" description="PKD" evidence="7">
    <location>
        <begin position="1711"/>
        <end position="1765"/>
    </location>
</feature>
<dbReference type="Pfam" id="PF18911">
    <property type="entry name" value="PKD_4"/>
    <property type="match status" value="2"/>
</dbReference>
<dbReference type="PANTHER" id="PTHR46730">
    <property type="entry name" value="POLYCYSTIN-1"/>
    <property type="match status" value="1"/>
</dbReference>
<accession>A0ABX6TFQ7</accession>
<feature type="domain" description="PKD" evidence="7">
    <location>
        <begin position="1795"/>
        <end position="1873"/>
    </location>
</feature>
<keyword evidence="3" id="KW-0677">Repeat</keyword>
<keyword evidence="6" id="KW-0732">Signal</keyword>
<sequence length="1983" mass="209798">MKIHCKRKWISFVLFFGAFLCTSTSFAQVNIGAVDPGPFTPGSTIAVPFTVPTSCILQNNQFQLYLSDQNGNFGTETLIGTYTGFYSTYINGILPVGLTPGTGYSVRVKTTNPISVSAPSSTFEIKAGTAVEAKLTSTLLNVANDETFGTCTSKPNNSFFLKNESTANSSVTATITDEVNGGAPSQIAFPTAIQSFTAQQAHYTIYTKAVMPDGSVATKAYLLINNKAITTFANTGNTAQCLPTANFTFNVDVSSSSGIQNNFPGDIYTITWGDQATTTHTLCEIIANGGKVTHLYDRSSCGSVSTSSAGTIYNAFDISIRVSNAFCNTMGTPVSSSAKVVVKPINSFTYNTPGCTNANITFVNTSVLGENPTTNTPGCTPNNITYNWYVDGVIIESDKPKSYNFVYSFPTHGEYTVTLTSKNLSTDCDAEPANNKICIQDPPKPDFSLPSTTICSGTTLKATDLSILDNICNAANNYSWSVSPAVAFTGGTNAASKEPEFNFTSPGTYTITLSISTPSCGIIPSPPQTVVVNEAPVATLSPDITLCNLATYDFNNTTTGPTKTLISGTTQELPDSYTWTVTPSGSGTYSFTGGTTANSKYPSIKFDSYDTYTIKVVHKNNCGTAEDTQTLTFSTAPVISAGPDQSICFNDPGFTLSGTITGATTTQTWIGGLGTFTPSRNDLNATYEPTPAEKTAGTVTLRLRVTTALAAPCNQIDDDIILKIKPNISLTSAAAKTICTGNSVAYTPTSAVAGVTYTWTATGSASATGYTPNGSGSINDVLTNTDLNTDASVTYIITPHFDGCDGTPFNFVVTIKPNPIVTPTAANTTICNATSSDITLATNLTAVNYTYTSTVTGAITGNSNRAVASAGAQINDILTNSGTSPGTVTYTITPVSTNGCPGTPASVTITVLPSVTPPNAGPDEAICNATTYTLKGNTPVVGTGKWAIVTAPTAVTFADDTQGHTTITGLQAGNAYTFRWTISDTNCSTSNDDVQITVNPLSVGGTSTGDVNVCAGANGGNINLTGQVGNIIRWERSIDNGVNWSTITSTANPYVFSNLAITTQYRAVVQSGSCAEATSSVTTITVNPGTVAANAGTDQSLCSGSNISLNGNNPAPNSGNWIIVSAQAGVVITDPSLYNTSVTGLVPGQTYTFRWTISGFNGCPPSVDDVTVTYYSPVTNNIGPSSAPICAGQSITITGDIPTGGTGTFAYQWQSSADGNTWSNIPSAINKDLSLIVNTSTYVRRVVNSTCTSNSNSLLITVLPGLTNNTISADQNICIGAAAAPLTGTVPSGGSGTYTYQWQSSLNGTAWSDVLGANSVSFTPPTPTVSIYYRRSVASGPCNNNLSNQIKITVNPHAKAEITYIKNVDCAPFILNASNIAATLYPDRNSIYTWFANNVQIGVGATFPGYTIMNGDESVTIKLVVTSSTGCNPDEKSEVFSTLPIVTPSFTTSPTEGCGPHPVSFTNTTTPIDGATYEWIFGNGTRSFLAQPPPQIFQPDVNGEDKTYTVTLKTTPPCGPPVEKTVDIVVHAKPIAQFFPDKTTGCSDLLVTFKNTSPTSTGTTYTYDFGDGSDPKSYPDQRDVSYTFKTTEVKDFVVKMTAKNSCGETSAIPILIRVSPNNIIPSLVVNGNEKRGCAPHEVHLINNTSGASRFVYTFKNEDTGEELPPFIPTLRNQPYTFFKPGRYTIRLDAENDCSKNFATETVTVLESPTADFTADRTVGCTNLIVKFKNNSKGAIAYTWDFGDGSPKSSEFEPQHTFPGSGINYTVTLTASGTECSTPVSKTGFIHIVAPPVATFTVTPGNEVSIPNYSFAFKDISTDAVSWEWTFGDGSGSTLQNPNHTYANEGTYTVTLKVLNKEGCSSSTFQSVRIIGVPGYLNIPNSFMPASAKNEIKTFKAKGRGIKEWNMSVFNKWGELLWETTKLDDGAPLEGWDGTYKGQDQPQGVYYWKVDIKFINGSDWKGMTYDSSPPKKTGVIYLIR</sequence>
<dbReference type="SMART" id="SM00089">
    <property type="entry name" value="PKD"/>
    <property type="match status" value="8"/>
</dbReference>
<keyword evidence="9" id="KW-1185">Reference proteome</keyword>
<gene>
    <name evidence="8" type="ORF">H9N25_20790</name>
</gene>
<evidence type="ECO:0000256" key="3">
    <source>
        <dbReference type="ARBA" id="ARBA00022737"/>
    </source>
</evidence>
<organism evidence="8 9">
    <name type="scientific">Pedobacter riviphilus</name>
    <dbReference type="NCBI Taxonomy" id="2766984"/>
    <lineage>
        <taxon>Bacteria</taxon>
        <taxon>Pseudomonadati</taxon>
        <taxon>Bacteroidota</taxon>
        <taxon>Sphingobacteriia</taxon>
        <taxon>Sphingobacteriales</taxon>
        <taxon>Sphingobacteriaceae</taxon>
        <taxon>Pedobacter</taxon>
    </lineage>
</organism>
<dbReference type="Pfam" id="PF19406">
    <property type="entry name" value="PKD_5"/>
    <property type="match status" value="2"/>
</dbReference>
<evidence type="ECO:0000313" key="8">
    <source>
        <dbReference type="EMBL" id="QNR84316.1"/>
    </source>
</evidence>
<name>A0ABX6TFQ7_9SPHI</name>
<evidence type="ECO:0000313" key="9">
    <source>
        <dbReference type="Proteomes" id="UP000516439"/>
    </source>
</evidence>
<keyword evidence="5" id="KW-0472">Membrane</keyword>
<dbReference type="InterPro" id="IPR035986">
    <property type="entry name" value="PKD_dom_sf"/>
</dbReference>
<dbReference type="SUPFAM" id="SSF49299">
    <property type="entry name" value="PKD domain"/>
    <property type="match status" value="7"/>
</dbReference>
<dbReference type="EMBL" id="CP061171">
    <property type="protein sequence ID" value="QNR84316.1"/>
    <property type="molecule type" value="Genomic_DNA"/>
</dbReference>
<protein>
    <submittedName>
        <fullName evidence="8">PKD domain-containing protein</fullName>
    </submittedName>
</protein>
<dbReference type="RefSeq" id="WP_190327100.1">
    <property type="nucleotide sequence ID" value="NZ_CP061171.1"/>
</dbReference>
<dbReference type="InterPro" id="IPR000601">
    <property type="entry name" value="PKD_dom"/>
</dbReference>
<reference evidence="8 9" key="1">
    <citation type="submission" date="2020-09" db="EMBL/GenBank/DDBJ databases">
        <title>Pedobacter sp. SW-16 isolated from soil near Yeocheon.</title>
        <authorList>
            <person name="Im H.S."/>
            <person name="Joung Y."/>
            <person name="Lee S.-S."/>
        </authorList>
    </citation>
    <scope>NUCLEOTIDE SEQUENCE [LARGE SCALE GENOMIC DNA]</scope>
    <source>
        <strain evidence="8 9">SW-16</strain>
    </source>
</reference>
<dbReference type="PROSITE" id="PS50093">
    <property type="entry name" value="PKD"/>
    <property type="match status" value="3"/>
</dbReference>
<evidence type="ECO:0000259" key="7">
    <source>
        <dbReference type="PROSITE" id="PS50093"/>
    </source>
</evidence>
<evidence type="ECO:0000256" key="4">
    <source>
        <dbReference type="ARBA" id="ARBA00022989"/>
    </source>
</evidence>
<dbReference type="InterPro" id="IPR022409">
    <property type="entry name" value="PKD/Chitinase_dom"/>
</dbReference>
<comment type="subcellular location">
    <subcellularLocation>
        <location evidence="1">Membrane</location>
        <topology evidence="1">Multi-pass membrane protein</topology>
    </subcellularLocation>
</comment>
<feature type="domain" description="PKD" evidence="7">
    <location>
        <begin position="1534"/>
        <end position="1623"/>
    </location>
</feature>
<keyword evidence="4" id="KW-1133">Transmembrane helix</keyword>
<evidence type="ECO:0000256" key="6">
    <source>
        <dbReference type="SAM" id="SignalP"/>
    </source>
</evidence>
<proteinExistence type="predicted"/>
<dbReference type="Pfam" id="PF13585">
    <property type="entry name" value="CHU_C"/>
    <property type="match status" value="1"/>
</dbReference>
<keyword evidence="2" id="KW-0812">Transmembrane</keyword>